<gene>
    <name evidence="2" type="ORF">VP01_2983g3</name>
</gene>
<comment type="caution">
    <text evidence="2">The sequence shown here is derived from an EMBL/GenBank/DDBJ whole genome shotgun (WGS) entry which is preliminary data.</text>
</comment>
<protein>
    <submittedName>
        <fullName evidence="2">Uncharacterized protein</fullName>
    </submittedName>
</protein>
<dbReference type="EMBL" id="LAVV01007927">
    <property type="protein sequence ID" value="KNZ54308.1"/>
    <property type="molecule type" value="Genomic_DNA"/>
</dbReference>
<evidence type="ECO:0000256" key="1">
    <source>
        <dbReference type="SAM" id="MobiDB-lite"/>
    </source>
</evidence>
<feature type="region of interest" description="Disordered" evidence="1">
    <location>
        <begin position="143"/>
        <end position="172"/>
    </location>
</feature>
<dbReference type="VEuPathDB" id="FungiDB:VP01_2983g3"/>
<evidence type="ECO:0000313" key="2">
    <source>
        <dbReference type="EMBL" id="KNZ54308.1"/>
    </source>
</evidence>
<proteinExistence type="predicted"/>
<name>A0A0L6V0I8_9BASI</name>
<keyword evidence="3" id="KW-1185">Reference proteome</keyword>
<dbReference type="Proteomes" id="UP000037035">
    <property type="component" value="Unassembled WGS sequence"/>
</dbReference>
<evidence type="ECO:0000313" key="3">
    <source>
        <dbReference type="Proteomes" id="UP000037035"/>
    </source>
</evidence>
<sequence length="172" mass="19185">MENTAQQVAVFYARYIPKCERKNSIEPDEATLVSASVMLNPGTQIFISVHLTLSPQHHSTQIQGPSGDLIHGGIDQAVADEVRKGVYRTVYVTGIFWNFENRWDSYVSVVNCSVGRVTIAVILMQEDSTPYALREEPKKRFNLNNSKWKPHTRGTSGGRKGVKNGSAQVICF</sequence>
<dbReference type="AlphaFoldDB" id="A0A0L6V0I8"/>
<reference evidence="2 3" key="1">
    <citation type="submission" date="2015-08" db="EMBL/GenBank/DDBJ databases">
        <title>Next Generation Sequencing and Analysis of the Genome of Puccinia sorghi L Schw, the Causal Agent of Maize Common Rust.</title>
        <authorList>
            <person name="Rochi L."/>
            <person name="Burguener G."/>
            <person name="Darino M."/>
            <person name="Turjanski A."/>
            <person name="Kreff E."/>
            <person name="Dieguez M.J."/>
            <person name="Sacco F."/>
        </authorList>
    </citation>
    <scope>NUCLEOTIDE SEQUENCE [LARGE SCALE GENOMIC DNA]</scope>
    <source>
        <strain evidence="2 3">RO10H11247</strain>
    </source>
</reference>
<organism evidence="2 3">
    <name type="scientific">Puccinia sorghi</name>
    <dbReference type="NCBI Taxonomy" id="27349"/>
    <lineage>
        <taxon>Eukaryota</taxon>
        <taxon>Fungi</taxon>
        <taxon>Dikarya</taxon>
        <taxon>Basidiomycota</taxon>
        <taxon>Pucciniomycotina</taxon>
        <taxon>Pucciniomycetes</taxon>
        <taxon>Pucciniales</taxon>
        <taxon>Pucciniaceae</taxon>
        <taxon>Puccinia</taxon>
    </lineage>
</organism>
<accession>A0A0L6V0I8</accession>